<dbReference type="RefSeq" id="XP_040730055.1">
    <property type="nucleotide sequence ID" value="XM_040873599.1"/>
</dbReference>
<feature type="domain" description="AB hydrolase-1" evidence="12">
    <location>
        <begin position="687"/>
        <end position="777"/>
    </location>
</feature>
<dbReference type="PANTHER" id="PTHR10638:SF33">
    <property type="entry name" value="AMINE OXIDASE"/>
    <property type="match status" value="1"/>
</dbReference>
<evidence type="ECO:0000256" key="3">
    <source>
        <dbReference type="ARBA" id="ARBA00011738"/>
    </source>
</evidence>
<organism evidence="16 17">
    <name type="scientific">Talaromyces amestolkiae</name>
    <dbReference type="NCBI Taxonomy" id="1196081"/>
    <lineage>
        <taxon>Eukaryota</taxon>
        <taxon>Fungi</taxon>
        <taxon>Dikarya</taxon>
        <taxon>Ascomycota</taxon>
        <taxon>Pezizomycotina</taxon>
        <taxon>Eurotiomycetes</taxon>
        <taxon>Eurotiomycetidae</taxon>
        <taxon>Eurotiales</taxon>
        <taxon>Trichocomaceae</taxon>
        <taxon>Talaromyces</taxon>
        <taxon>Talaromyces sect. Talaromyces</taxon>
    </lineage>
</organism>
<dbReference type="Pfam" id="PF02728">
    <property type="entry name" value="Cu_amine_oxidN3"/>
    <property type="match status" value="1"/>
</dbReference>
<comment type="subunit">
    <text evidence="3">Homodimer.</text>
</comment>
<evidence type="ECO:0000313" key="16">
    <source>
        <dbReference type="EMBL" id="RAO65538.1"/>
    </source>
</evidence>
<dbReference type="InterPro" id="IPR016182">
    <property type="entry name" value="Cu_amine_oxidase_N-reg"/>
</dbReference>
<gene>
    <name evidence="16" type="ORF">BHQ10_001550</name>
</gene>
<dbReference type="SUPFAM" id="SSF54416">
    <property type="entry name" value="Amine oxidase N-terminal region"/>
    <property type="match status" value="2"/>
</dbReference>
<dbReference type="AlphaFoldDB" id="A0A364KPR4"/>
<dbReference type="InterPro" id="IPR000269">
    <property type="entry name" value="Cu_amine_oxidase"/>
</dbReference>
<feature type="active site" description="Proton acceptor" evidence="9">
    <location>
        <position position="314"/>
    </location>
</feature>
<keyword evidence="8" id="KW-1015">Disulfide bond</keyword>
<evidence type="ECO:0000313" key="17">
    <source>
        <dbReference type="Proteomes" id="UP000249363"/>
    </source>
</evidence>
<evidence type="ECO:0000256" key="8">
    <source>
        <dbReference type="ARBA" id="ARBA00023157"/>
    </source>
</evidence>
<reference evidence="16 17" key="1">
    <citation type="journal article" date="2017" name="Biotechnol. Biofuels">
        <title>Differential beta-glucosidase expression as a function of carbon source availability in Talaromyces amestolkiae: a genomic and proteomic approach.</title>
        <authorList>
            <person name="de Eugenio L.I."/>
            <person name="Mendez-Liter J.A."/>
            <person name="Nieto-Dominguez M."/>
            <person name="Alonso L."/>
            <person name="Gil-Munoz J."/>
            <person name="Barriuso J."/>
            <person name="Prieto A."/>
            <person name="Martinez M.J."/>
        </authorList>
    </citation>
    <scope>NUCLEOTIDE SEQUENCE [LARGE SCALE GENOMIC DNA]</scope>
    <source>
        <strain evidence="16 17">CIB</strain>
    </source>
</reference>
<feature type="modified residue" description="2',4',5'-topaquinone" evidence="10">
    <location>
        <position position="398"/>
    </location>
</feature>
<dbReference type="InterPro" id="IPR036460">
    <property type="entry name" value="Cu_amine_oxidase_C_sf"/>
</dbReference>
<dbReference type="Pfam" id="PF01179">
    <property type="entry name" value="Cu_amine_oxid"/>
    <property type="match status" value="1"/>
</dbReference>
<evidence type="ECO:0000259" key="15">
    <source>
        <dbReference type="Pfam" id="PF02728"/>
    </source>
</evidence>
<dbReference type="GO" id="GO:0048038">
    <property type="term" value="F:quinone binding"/>
    <property type="evidence" value="ECO:0007669"/>
    <property type="project" value="InterPro"/>
</dbReference>
<evidence type="ECO:0000256" key="5">
    <source>
        <dbReference type="ARBA" id="ARBA00022772"/>
    </source>
</evidence>
<dbReference type="OrthoDB" id="5379943at2759"/>
<dbReference type="Pfam" id="PF02727">
    <property type="entry name" value="Cu_amine_oxidN2"/>
    <property type="match status" value="1"/>
</dbReference>
<dbReference type="InterPro" id="IPR029058">
    <property type="entry name" value="AB_hydrolase_fold"/>
</dbReference>
<dbReference type="Gene3D" id="3.40.50.1820">
    <property type="entry name" value="alpha/beta hydrolase"/>
    <property type="match status" value="1"/>
</dbReference>
<dbReference type="Gene3D" id="2.70.98.20">
    <property type="entry name" value="Copper amine oxidase, catalytic domain"/>
    <property type="match status" value="1"/>
</dbReference>
<sequence>MAAVHPLDPLTPQEISLAAHIVRNSFPSNNLIFRAITLWEPPKKEIIPYLEAERLKERLPTPPPRIAQVLFYIDKATQYRRGRIDLEQKKVTDINDLDGHHAYVDAGEMKKCERACLDDSRVQAAIRALQLPEGAVVVCDPWTYSPDGMNDMTRRCVMCFFYMKLSPHGDANHYAFPLEFVAELSDEMKVMQVLKVPSGVNDQMITADASTLRPFDRAKIHTTSEYHPDLATERRTTVKPLTVSQPLGPSFHTSGNLIKWEKWRFRVGFNYREGLVIHDVTYDNRRVFHRLSSSEMFVPYGDPRAPYPRKAAFDFGNNGAGVNANNLGLGCDCLGHIKYFHFWHHTNEGVPTKMSNVVCCHEIDDGILWKHTNYRTDNAVVTRSRVLVLQTVITVSNYEYIFAFQFNQAAEISYEVRATGILSTAFIDRDTSVPFGTVVAPGVMAPYHQHLFSLRIDPAIDGYENSIMVEESHPMPIEDLKSMTNVGYITKNEFVENETPLDTDNRVGRVFKIVNENIRNPITGGPVGYKLIPHYSQMLLAHPSSYHSIRSEFGDYPIWVTRHYDDELFAAGEHTLQSTTGSGVATWIKSRRDNPESVRNQDLVVWHTFGTTHNPRVEDWPVMPVEKMTVTLKPVNFFTRNPALDVPISTQADNKSVLVGDDAEKGCCGTTALIHETASVISDTRQSLNPSKYFIIVPALFGNGQSTSPSNSPHLRDAFPVVTFADNVRAQYLLVTQKLGLTKAKAVVGFSMGGAQAYQWAVQYPDFMDVVVPICASAKNALHNNVFLEGVKSALIAARGGLSLGVGKGQRYPSNEPWTPQQREVGLKAFGRVYAGWGFSQAWYRQKLFSKFFGAKDEEEFLQTFWEPWGLKNDPDDLLVMLRTWQLGDISRAPEFGGDLQKALQSIKCRVVVAPVETDMYFPPEDSQFEVENMVTGRGTLAVVPSVWGHWGGGCTDSKDDLQFLDEAMVQVFAETG</sequence>
<proteinExistence type="inferred from homology"/>
<dbReference type="PROSITE" id="PS01164">
    <property type="entry name" value="COPPER_AMINE_OXID_1"/>
    <property type="match status" value="1"/>
</dbReference>
<name>A0A364KPR4_TALAM</name>
<evidence type="ECO:0000259" key="12">
    <source>
        <dbReference type="Pfam" id="PF00561"/>
    </source>
</evidence>
<dbReference type="GO" id="GO:0009308">
    <property type="term" value="P:amine metabolic process"/>
    <property type="evidence" value="ECO:0007669"/>
    <property type="project" value="UniProtKB-UniRule"/>
</dbReference>
<comment type="PTM">
    <text evidence="10 11">Topaquinone (TPQ) is generated by copper-dependent autoxidation of a specific tyrosyl residue.</text>
</comment>
<keyword evidence="7 11" id="KW-0186">Copper</keyword>
<feature type="active site" description="Schiff-base intermediate with substrate; via topaquinone" evidence="9">
    <location>
        <position position="398"/>
    </location>
</feature>
<comment type="cofactor">
    <cofactor evidence="11">
        <name>Cu cation</name>
        <dbReference type="ChEBI" id="CHEBI:23378"/>
    </cofactor>
    <text evidence="11">Contains 1 topaquinone per subunit.</text>
</comment>
<feature type="domain" description="Copper amine oxidase N2-terminal" evidence="14">
    <location>
        <begin position="5"/>
        <end position="92"/>
    </location>
</feature>
<dbReference type="Proteomes" id="UP000249363">
    <property type="component" value="Unassembled WGS sequence"/>
</dbReference>
<keyword evidence="4 11" id="KW-0479">Metal-binding</keyword>
<dbReference type="GeneID" id="63790767"/>
<evidence type="ECO:0000259" key="13">
    <source>
        <dbReference type="Pfam" id="PF01179"/>
    </source>
</evidence>
<comment type="caution">
    <text evidence="16">The sequence shown here is derived from an EMBL/GenBank/DDBJ whole genome shotgun (WGS) entry which is preliminary data.</text>
</comment>
<dbReference type="PANTHER" id="PTHR10638">
    <property type="entry name" value="COPPER AMINE OXIDASE"/>
    <property type="match status" value="1"/>
</dbReference>
<dbReference type="STRING" id="1196081.A0A364KPR4"/>
<dbReference type="InterPro" id="IPR000073">
    <property type="entry name" value="AB_hydrolase_1"/>
</dbReference>
<evidence type="ECO:0000256" key="7">
    <source>
        <dbReference type="ARBA" id="ARBA00023008"/>
    </source>
</evidence>
<keyword evidence="5 9" id="KW-0801">TPQ</keyword>
<dbReference type="Gene3D" id="3.10.450.40">
    <property type="match status" value="2"/>
</dbReference>
<dbReference type="InterPro" id="IPR015798">
    <property type="entry name" value="Cu_amine_oxidase_C"/>
</dbReference>
<evidence type="ECO:0000256" key="4">
    <source>
        <dbReference type="ARBA" id="ARBA00022723"/>
    </source>
</evidence>
<dbReference type="InterPro" id="IPR049948">
    <property type="entry name" value="Cu_Am_ox_TPQ-bd"/>
</dbReference>
<dbReference type="SUPFAM" id="SSF49998">
    <property type="entry name" value="Amine oxidase catalytic domain"/>
    <property type="match status" value="1"/>
</dbReference>
<dbReference type="Pfam" id="PF00561">
    <property type="entry name" value="Abhydrolase_1"/>
    <property type="match status" value="1"/>
</dbReference>
<comment type="cofactor">
    <cofactor evidence="1">
        <name>Cu cation</name>
        <dbReference type="ChEBI" id="CHEBI:23378"/>
    </cofactor>
</comment>
<dbReference type="EMBL" id="MIKG01000002">
    <property type="protein sequence ID" value="RAO65538.1"/>
    <property type="molecule type" value="Genomic_DNA"/>
</dbReference>
<accession>A0A364KPR4</accession>
<feature type="domain" description="Copper amine oxidase N3-terminal" evidence="15">
    <location>
        <begin position="104"/>
        <end position="182"/>
    </location>
</feature>
<evidence type="ECO:0000256" key="10">
    <source>
        <dbReference type="PIRSR" id="PIRSR600269-51"/>
    </source>
</evidence>
<feature type="domain" description="Copper amine oxidase catalytic" evidence="13">
    <location>
        <begin position="242"/>
        <end position="644"/>
    </location>
</feature>
<evidence type="ECO:0000259" key="14">
    <source>
        <dbReference type="Pfam" id="PF02727"/>
    </source>
</evidence>
<evidence type="ECO:0000256" key="9">
    <source>
        <dbReference type="PIRSR" id="PIRSR600269-50"/>
    </source>
</evidence>
<evidence type="ECO:0000256" key="1">
    <source>
        <dbReference type="ARBA" id="ARBA00001935"/>
    </source>
</evidence>
<dbReference type="SUPFAM" id="SSF53474">
    <property type="entry name" value="alpha/beta-Hydrolases"/>
    <property type="match status" value="1"/>
</dbReference>
<protein>
    <recommendedName>
        <fullName evidence="11">Amine oxidase</fullName>
        <ecNumber evidence="11">1.4.3.-</ecNumber>
    </recommendedName>
</protein>
<keyword evidence="17" id="KW-1185">Reference proteome</keyword>
<dbReference type="InterPro" id="IPR015800">
    <property type="entry name" value="Cu_amine_oxidase_N2"/>
</dbReference>
<comment type="similarity">
    <text evidence="2 11">Belongs to the copper/topaquinone oxidase family.</text>
</comment>
<evidence type="ECO:0000256" key="6">
    <source>
        <dbReference type="ARBA" id="ARBA00023002"/>
    </source>
</evidence>
<dbReference type="GO" id="GO:0005507">
    <property type="term" value="F:copper ion binding"/>
    <property type="evidence" value="ECO:0007669"/>
    <property type="project" value="InterPro"/>
</dbReference>
<dbReference type="InterPro" id="IPR015802">
    <property type="entry name" value="Cu_amine_oxidase_N3"/>
</dbReference>
<dbReference type="GO" id="GO:0008131">
    <property type="term" value="F:primary methylamine oxidase activity"/>
    <property type="evidence" value="ECO:0007669"/>
    <property type="project" value="InterPro"/>
</dbReference>
<dbReference type="EC" id="1.4.3.-" evidence="11"/>
<evidence type="ECO:0000256" key="11">
    <source>
        <dbReference type="RuleBase" id="RU000672"/>
    </source>
</evidence>
<dbReference type="FunFam" id="2.70.98.20:FF:000001">
    <property type="entry name" value="Amine oxidase"/>
    <property type="match status" value="1"/>
</dbReference>
<evidence type="ECO:0000256" key="2">
    <source>
        <dbReference type="ARBA" id="ARBA00007983"/>
    </source>
</evidence>
<keyword evidence="6 11" id="KW-0560">Oxidoreductase</keyword>